<keyword evidence="5" id="KW-1185">Reference proteome</keyword>
<gene>
    <name evidence="4" type="ORF">G6011_08106</name>
</gene>
<feature type="region of interest" description="Disordered" evidence="1">
    <location>
        <begin position="254"/>
        <end position="416"/>
    </location>
</feature>
<evidence type="ECO:0000256" key="1">
    <source>
        <dbReference type="SAM" id="MobiDB-lite"/>
    </source>
</evidence>
<evidence type="ECO:0000313" key="4">
    <source>
        <dbReference type="EMBL" id="KAG9190018.1"/>
    </source>
</evidence>
<name>A0AAD4I8E0_9PLEO</name>
<feature type="compositionally biased region" description="Polar residues" evidence="1">
    <location>
        <begin position="381"/>
        <end position="392"/>
    </location>
</feature>
<feature type="region of interest" description="Disordered" evidence="1">
    <location>
        <begin position="1"/>
        <end position="213"/>
    </location>
</feature>
<evidence type="ECO:0000259" key="3">
    <source>
        <dbReference type="Pfam" id="PF20237"/>
    </source>
</evidence>
<protein>
    <recommendedName>
        <fullName evidence="3">DUF6594 domain-containing protein</fullName>
    </recommendedName>
</protein>
<dbReference type="InterPro" id="IPR046529">
    <property type="entry name" value="DUF6594"/>
</dbReference>
<feature type="domain" description="DUF6594" evidence="3">
    <location>
        <begin position="534"/>
        <end position="748"/>
    </location>
</feature>
<feature type="compositionally biased region" description="Polar residues" evidence="1">
    <location>
        <begin position="184"/>
        <end position="213"/>
    </location>
</feature>
<reference evidence="4" key="1">
    <citation type="submission" date="2021-07" db="EMBL/GenBank/DDBJ databases">
        <title>Genome Resource of American Ginseng Black Spot Pathogen Alternaria panax.</title>
        <authorList>
            <person name="Qiu C."/>
            <person name="Wang W."/>
            <person name="Liu Z."/>
        </authorList>
    </citation>
    <scope>NUCLEOTIDE SEQUENCE</scope>
    <source>
        <strain evidence="4">BNCC115425</strain>
    </source>
</reference>
<dbReference type="Proteomes" id="UP001199106">
    <property type="component" value="Unassembled WGS sequence"/>
</dbReference>
<feature type="region of interest" description="Disordered" evidence="1">
    <location>
        <begin position="503"/>
        <end position="525"/>
    </location>
</feature>
<dbReference type="EMBL" id="JAANER010000004">
    <property type="protein sequence ID" value="KAG9190018.1"/>
    <property type="molecule type" value="Genomic_DNA"/>
</dbReference>
<evidence type="ECO:0000256" key="2">
    <source>
        <dbReference type="SAM" id="Phobius"/>
    </source>
</evidence>
<comment type="caution">
    <text evidence="4">The sequence shown here is derived from an EMBL/GenBank/DDBJ whole genome shotgun (WGS) entry which is preliminary data.</text>
</comment>
<sequence length="774" mass="84393">MSDHTVPFEGSDSSSRQRSPTPGDPKYHYESLNDITTSPATSAPYTRRRPSRTSSGSKGTPPSASPPRGDDHDDSEQRNKPPRNTLKKLLRRDSHHTDTGSTLQGKQEEVDEKGGTIGYMPRLGQIRESKSKVSTRTRRRGSSVVSTPVDPRVLRRRHTGENAVKRSHARDKRSSLQRHAGNMANMSDPSLVSSVTQQSDASGGSSSTVLQRPYNGYSQVAQYLEPEESQSPFASTAMESPAFNMTSTAPPAVFQYLQSSDDTAESYTPTPTDLQAMPPSTIASSSSSSSSGDTQHDDGRSSVAADSQHTIDSGMTSPASTRRSLQTSSHPNQEFRKFKKPLYASSFVHGPGDEVEPSQEEGSEGSDSGSESEEEEEEVNQKNQIPSNNSMETAPYPPRAPSTTSRQSDPHGSRLKQQEQELANHILQAPQPHNDYQYGNLQPAYNHNYAPMPMYSPQGYSGASPTAMNAAVSSPQAWFPPPLAIGYAPQSPEQVHAHPNKMLQHLPPQHGSSHAPPYSHQQATPSPHATIIGYELLATELSAATSSPRKKGGLVPLYRKFSHLNHRVLLHLQDEVAELEEELRHLDECVAQITPRDADGYAYPSSRRRDARFGGDVHFKRTELLGKVYQKLEQYNKALLAFGQMNRELEGAGKGEVRAYREWMDEVEAVDEAESQFLERDGDLVSVAPRKMATVTPTSTTTSTAQSAAPSPYSAITFPLLLILPLIAFAIVPSLLGRIVVIGLAVSVAGKVVRETPQLVGLLAGRDWCVAAAM</sequence>
<feature type="compositionally biased region" description="Polar residues" evidence="1">
    <location>
        <begin position="11"/>
        <end position="20"/>
    </location>
</feature>
<dbReference type="PANTHER" id="PTHR34502">
    <property type="entry name" value="DUF6594 DOMAIN-CONTAINING PROTEIN-RELATED"/>
    <property type="match status" value="1"/>
</dbReference>
<keyword evidence="2" id="KW-1133">Transmembrane helix</keyword>
<feature type="compositionally biased region" description="Polar residues" evidence="1">
    <location>
        <begin position="256"/>
        <end position="273"/>
    </location>
</feature>
<dbReference type="Pfam" id="PF20237">
    <property type="entry name" value="DUF6594"/>
    <property type="match status" value="1"/>
</dbReference>
<feature type="compositionally biased region" description="Low complexity" evidence="1">
    <location>
        <begin position="52"/>
        <end position="62"/>
    </location>
</feature>
<evidence type="ECO:0000313" key="5">
    <source>
        <dbReference type="Proteomes" id="UP001199106"/>
    </source>
</evidence>
<feature type="compositionally biased region" description="Acidic residues" evidence="1">
    <location>
        <begin position="353"/>
        <end position="378"/>
    </location>
</feature>
<feature type="compositionally biased region" description="Basic and acidic residues" evidence="1">
    <location>
        <begin position="68"/>
        <end position="79"/>
    </location>
</feature>
<feature type="compositionally biased region" description="Polar residues" evidence="1">
    <location>
        <begin position="304"/>
        <end position="332"/>
    </location>
</feature>
<dbReference type="PANTHER" id="PTHR34502:SF6">
    <property type="entry name" value="DUF6594 DOMAIN-CONTAINING PROTEIN"/>
    <property type="match status" value="1"/>
</dbReference>
<keyword evidence="2" id="KW-0472">Membrane</keyword>
<dbReference type="AlphaFoldDB" id="A0AAD4I8E0"/>
<organism evidence="4 5">
    <name type="scientific">Alternaria panax</name>
    <dbReference type="NCBI Taxonomy" id="48097"/>
    <lineage>
        <taxon>Eukaryota</taxon>
        <taxon>Fungi</taxon>
        <taxon>Dikarya</taxon>
        <taxon>Ascomycota</taxon>
        <taxon>Pezizomycotina</taxon>
        <taxon>Dothideomycetes</taxon>
        <taxon>Pleosporomycetidae</taxon>
        <taxon>Pleosporales</taxon>
        <taxon>Pleosporineae</taxon>
        <taxon>Pleosporaceae</taxon>
        <taxon>Alternaria</taxon>
        <taxon>Alternaria sect. Panax</taxon>
    </lineage>
</organism>
<feature type="transmembrane region" description="Helical" evidence="2">
    <location>
        <begin position="720"/>
        <end position="746"/>
    </location>
</feature>
<accession>A0AAD4I8E0</accession>
<keyword evidence="2" id="KW-0812">Transmembrane</keyword>
<proteinExistence type="predicted"/>